<keyword evidence="4" id="KW-0967">Endosome</keyword>
<evidence type="ECO:0000256" key="7">
    <source>
        <dbReference type="SAM" id="MobiDB-lite"/>
    </source>
</evidence>
<dbReference type="GO" id="GO:0006900">
    <property type="term" value="P:vesicle budding from membrane"/>
    <property type="evidence" value="ECO:0007669"/>
    <property type="project" value="TreeGrafter"/>
</dbReference>
<organism evidence="8 9">
    <name type="scientific">Maudiozyma barnettii</name>
    <dbReference type="NCBI Taxonomy" id="61262"/>
    <lineage>
        <taxon>Eukaryota</taxon>
        <taxon>Fungi</taxon>
        <taxon>Dikarya</taxon>
        <taxon>Ascomycota</taxon>
        <taxon>Saccharomycotina</taxon>
        <taxon>Saccharomycetes</taxon>
        <taxon>Saccharomycetales</taxon>
        <taxon>Saccharomycetaceae</taxon>
        <taxon>Maudiozyma</taxon>
    </lineage>
</organism>
<evidence type="ECO:0000256" key="4">
    <source>
        <dbReference type="ARBA" id="ARBA00022753"/>
    </source>
</evidence>
<dbReference type="PANTHER" id="PTHR22761">
    <property type="entry name" value="CHARGED MULTIVESICULAR BODY PROTEIN"/>
    <property type="match status" value="1"/>
</dbReference>
<keyword evidence="3" id="KW-0813">Transport</keyword>
<comment type="caution">
    <text evidence="8">The sequence shown here is derived from an EMBL/GenBank/DDBJ whole genome shotgun (WGS) entry which is preliminary data.</text>
</comment>
<evidence type="ECO:0000256" key="6">
    <source>
        <dbReference type="ARBA" id="ARBA00023136"/>
    </source>
</evidence>
<keyword evidence="5" id="KW-0653">Protein transport</keyword>
<dbReference type="EMBL" id="CAEFZW010000013">
    <property type="protein sequence ID" value="CAB4257160.1"/>
    <property type="molecule type" value="Genomic_DNA"/>
</dbReference>
<reference evidence="8 9" key="1">
    <citation type="submission" date="2020-05" db="EMBL/GenBank/DDBJ databases">
        <authorList>
            <person name="Casaregola S."/>
            <person name="Devillers H."/>
            <person name="Grondin C."/>
        </authorList>
    </citation>
    <scope>NUCLEOTIDE SEQUENCE [LARGE SCALE GENOMIC DNA]</scope>
    <source>
        <strain evidence="8 9">CLIB 1767</strain>
    </source>
</reference>
<gene>
    <name evidence="8" type="ORF">KABA2_13S04312</name>
</gene>
<name>A0A8H2VKV7_9SACH</name>
<comment type="subcellular location">
    <subcellularLocation>
        <location evidence="1">Endosome membrane</location>
    </subcellularLocation>
</comment>
<proteinExistence type="inferred from homology"/>
<keyword evidence="6" id="KW-0472">Membrane</keyword>
<evidence type="ECO:0000256" key="5">
    <source>
        <dbReference type="ARBA" id="ARBA00022927"/>
    </source>
</evidence>
<dbReference type="PANTHER" id="PTHR22761:SF5">
    <property type="entry name" value="CHARGED MULTIVESICULAR BODY PROTEIN 6"/>
    <property type="match status" value="1"/>
</dbReference>
<accession>A0A8H2VKV7</accession>
<evidence type="ECO:0000313" key="9">
    <source>
        <dbReference type="Proteomes" id="UP000644660"/>
    </source>
</evidence>
<comment type="similarity">
    <text evidence="2">Belongs to the SNF7 family.</text>
</comment>
<feature type="region of interest" description="Disordered" evidence="7">
    <location>
        <begin position="171"/>
        <end position="222"/>
    </location>
</feature>
<dbReference type="GeneID" id="64860269"/>
<dbReference type="GO" id="GO:0000815">
    <property type="term" value="C:ESCRT III complex"/>
    <property type="evidence" value="ECO:0007669"/>
    <property type="project" value="TreeGrafter"/>
</dbReference>
<evidence type="ECO:0000256" key="1">
    <source>
        <dbReference type="ARBA" id="ARBA00004608"/>
    </source>
</evidence>
<dbReference type="GO" id="GO:0005771">
    <property type="term" value="C:multivesicular body"/>
    <property type="evidence" value="ECO:0007669"/>
    <property type="project" value="TreeGrafter"/>
</dbReference>
<dbReference type="GO" id="GO:0032511">
    <property type="term" value="P:late endosome to vacuole transport via multivesicular body sorting pathway"/>
    <property type="evidence" value="ECO:0007669"/>
    <property type="project" value="TreeGrafter"/>
</dbReference>
<dbReference type="OrthoDB" id="441172at2759"/>
<dbReference type="InterPro" id="IPR005024">
    <property type="entry name" value="Snf7_fam"/>
</dbReference>
<dbReference type="Gene3D" id="6.10.250.1710">
    <property type="match status" value="1"/>
</dbReference>
<keyword evidence="9" id="KW-1185">Reference proteome</keyword>
<dbReference type="Pfam" id="PF03357">
    <property type="entry name" value="Snf7"/>
    <property type="match status" value="1"/>
</dbReference>
<dbReference type="AlphaFoldDB" id="A0A8H2VKV7"/>
<evidence type="ECO:0000256" key="3">
    <source>
        <dbReference type="ARBA" id="ARBA00022448"/>
    </source>
</evidence>
<feature type="compositionally biased region" description="Basic and acidic residues" evidence="7">
    <location>
        <begin position="190"/>
        <end position="199"/>
    </location>
</feature>
<protein>
    <submittedName>
        <fullName evidence="8">Similar to Saccharomyces cerevisiae YMR077C VPS20 Myristoylated subunit of ESCRTIII</fullName>
    </submittedName>
</protein>
<evidence type="ECO:0000256" key="2">
    <source>
        <dbReference type="ARBA" id="ARBA00006190"/>
    </source>
</evidence>
<dbReference type="GO" id="GO:0015031">
    <property type="term" value="P:protein transport"/>
    <property type="evidence" value="ECO:0007669"/>
    <property type="project" value="UniProtKB-KW"/>
</dbReference>
<sequence length="222" mass="25621">MGQKGSKIKITEQDKAVLQLKQSKDSIHKYTRRTSDLISHEKQELKILIQNNPKNYKENKKIRFLLKRVHYQEHLLDQASDQLINLENMLSNIEFKLVEKQFFEGLKNGNSILTKLNKEFANVDEVLDDMQEQMAYQDEINETLAQHVSGVNDYEDEIDKELDAMENELMGKQKQEQEALPNMPSVGRLPELENTKPKVGDFTPVKSPANKEQQGQEPALLA</sequence>
<dbReference type="RefSeq" id="XP_041409004.1">
    <property type="nucleotide sequence ID" value="XM_041553070.1"/>
</dbReference>
<evidence type="ECO:0000313" key="8">
    <source>
        <dbReference type="EMBL" id="CAB4257160.1"/>
    </source>
</evidence>
<dbReference type="Proteomes" id="UP000644660">
    <property type="component" value="Unassembled WGS sequence"/>
</dbReference>